<name>A0A0D2JV90_9BACT</name>
<feature type="chain" id="PRO_5002262096" description="C4-dicarboxylate ABC transporter substrate-binding protein" evidence="1">
    <location>
        <begin position="29"/>
        <end position="321"/>
    </location>
</feature>
<proteinExistence type="predicted"/>
<comment type="caution">
    <text evidence="2">The sequence shown here is derived from an EMBL/GenBank/DDBJ whole genome shotgun (WGS) entry which is preliminary data.</text>
</comment>
<dbReference type="PATRIC" id="fig|1429043.3.peg.2845"/>
<dbReference type="PANTHER" id="PTHR42941">
    <property type="entry name" value="SLL1037 PROTEIN"/>
    <property type="match status" value="1"/>
</dbReference>
<dbReference type="SUPFAM" id="SSF53850">
    <property type="entry name" value="Periplasmic binding protein-like II"/>
    <property type="match status" value="1"/>
</dbReference>
<dbReference type="RefSeq" id="WP_052515138.1">
    <property type="nucleotide sequence ID" value="NZ_AZAC01000015.1"/>
</dbReference>
<evidence type="ECO:0000313" key="3">
    <source>
        <dbReference type="Proteomes" id="UP000032233"/>
    </source>
</evidence>
<dbReference type="Pfam" id="PF16868">
    <property type="entry name" value="NMT1_3"/>
    <property type="match status" value="1"/>
</dbReference>
<keyword evidence="1" id="KW-0732">Signal</keyword>
<accession>A0A0D2JV90</accession>
<dbReference type="InterPro" id="IPR011852">
    <property type="entry name" value="TRAP_TAXI"/>
</dbReference>
<dbReference type="Gene3D" id="3.40.190.10">
    <property type="entry name" value="Periplasmic binding protein-like II"/>
    <property type="match status" value="2"/>
</dbReference>
<dbReference type="STRING" id="1429043.X474_13400"/>
<dbReference type="NCBIfam" id="TIGR02122">
    <property type="entry name" value="TRAP_TAXI"/>
    <property type="match status" value="1"/>
</dbReference>
<dbReference type="InParanoid" id="A0A0D2JV90"/>
<dbReference type="FunCoup" id="A0A0D2JV90">
    <property type="interactions" value="185"/>
</dbReference>
<dbReference type="PANTHER" id="PTHR42941:SF1">
    <property type="entry name" value="SLL1037 PROTEIN"/>
    <property type="match status" value="1"/>
</dbReference>
<protein>
    <recommendedName>
        <fullName evidence="4">C4-dicarboxylate ABC transporter substrate-binding protein</fullName>
    </recommendedName>
</protein>
<dbReference type="CDD" id="cd13520">
    <property type="entry name" value="PBP2_TAXI_TRAP"/>
    <property type="match status" value="1"/>
</dbReference>
<reference evidence="2 3" key="1">
    <citation type="submission" date="2013-11" db="EMBL/GenBank/DDBJ databases">
        <title>Metagenomic analysis of a methanogenic consortium involved in long chain n-alkane degradation.</title>
        <authorList>
            <person name="Davidova I.A."/>
            <person name="Callaghan A.V."/>
            <person name="Wawrik B."/>
            <person name="Pruitt S."/>
            <person name="Marks C."/>
            <person name="Duncan K.E."/>
            <person name="Suflita J.M."/>
        </authorList>
    </citation>
    <scope>NUCLEOTIDE SEQUENCE [LARGE SCALE GENOMIC DNA]</scope>
    <source>
        <strain evidence="2 3">SPR</strain>
    </source>
</reference>
<sequence>MSRFRAIAKCGLQAVVLLLVLAASVALAGQNLSIASGKAGGTWYPMGGAIAEAVQNSVDGVNMSVMQGTGDANIIGVNNAMYTLGICFSFATADAVQGKAPFNKPFTNIAGLAALYSSPLQIVVRADSDIKTIEDLKGRRIAPGLKGTSGEALVRKILKVHGMSYEDMKKVEHVAYADAAMLMKDGHLDAFMPFTTVPAPVIQDIAVSIGGVRILNLAEDKFQALKKINAGYAKYVIKGGSYKGQDADVLCVGSNNVVIVQKKLAEDLVYKMAKALVDKKDKLSKVHKVMGSWNPAYACQEIGVPLHPGAAKLYKEIGALK</sequence>
<gene>
    <name evidence="2" type="ORF">X474_13400</name>
</gene>
<dbReference type="AlphaFoldDB" id="A0A0D2JV90"/>
<evidence type="ECO:0000256" key="1">
    <source>
        <dbReference type="SAM" id="SignalP"/>
    </source>
</evidence>
<evidence type="ECO:0000313" key="2">
    <source>
        <dbReference type="EMBL" id="KIX13475.1"/>
    </source>
</evidence>
<evidence type="ECO:0008006" key="4">
    <source>
        <dbReference type="Google" id="ProtNLM"/>
    </source>
</evidence>
<dbReference type="EMBL" id="AZAC01000015">
    <property type="protein sequence ID" value="KIX13475.1"/>
    <property type="molecule type" value="Genomic_DNA"/>
</dbReference>
<keyword evidence="3" id="KW-1185">Reference proteome</keyword>
<organism evidence="2 3">
    <name type="scientific">Dethiosulfatarculus sandiegensis</name>
    <dbReference type="NCBI Taxonomy" id="1429043"/>
    <lineage>
        <taxon>Bacteria</taxon>
        <taxon>Pseudomonadati</taxon>
        <taxon>Thermodesulfobacteriota</taxon>
        <taxon>Desulfarculia</taxon>
        <taxon>Desulfarculales</taxon>
        <taxon>Desulfarculaceae</taxon>
        <taxon>Dethiosulfatarculus</taxon>
    </lineage>
</organism>
<dbReference type="Proteomes" id="UP000032233">
    <property type="component" value="Unassembled WGS sequence"/>
</dbReference>
<feature type="signal peptide" evidence="1">
    <location>
        <begin position="1"/>
        <end position="28"/>
    </location>
</feature>